<dbReference type="SUPFAM" id="SSF51621">
    <property type="entry name" value="Phosphoenolpyruvate/pyruvate domain"/>
    <property type="match status" value="1"/>
</dbReference>
<dbReference type="InterPro" id="IPR039556">
    <property type="entry name" value="ICL/PEPM"/>
</dbReference>
<dbReference type="Pfam" id="PF13714">
    <property type="entry name" value="PEP_mutase"/>
    <property type="match status" value="1"/>
</dbReference>
<dbReference type="PANTHER" id="PTHR42905">
    <property type="entry name" value="PHOSPHOENOLPYRUVATE CARBOXYLASE"/>
    <property type="match status" value="1"/>
</dbReference>
<dbReference type="CDD" id="cd00377">
    <property type="entry name" value="ICL_PEPM"/>
    <property type="match status" value="1"/>
</dbReference>
<organism evidence="1 2">
    <name type="scientific">Arthrobacter sulfonylureivorans</name>
    <dbReference type="NCBI Taxonomy" id="2486855"/>
    <lineage>
        <taxon>Bacteria</taxon>
        <taxon>Bacillati</taxon>
        <taxon>Actinomycetota</taxon>
        <taxon>Actinomycetes</taxon>
        <taxon>Micrococcales</taxon>
        <taxon>Micrococcaceae</taxon>
        <taxon>Arthrobacter</taxon>
    </lineage>
</organism>
<dbReference type="InterPro" id="IPR040442">
    <property type="entry name" value="Pyrv_kinase-like_dom_sf"/>
</dbReference>
<name>A0ABY3W6Z7_9MICC</name>
<gene>
    <name evidence="1" type="ORF">MNQ99_01485</name>
</gene>
<keyword evidence="1" id="KW-0456">Lyase</keyword>
<evidence type="ECO:0000313" key="2">
    <source>
        <dbReference type="Proteomes" id="UP000829069"/>
    </source>
</evidence>
<dbReference type="InterPro" id="IPR015813">
    <property type="entry name" value="Pyrv/PenolPyrv_kinase-like_dom"/>
</dbReference>
<dbReference type="Proteomes" id="UP000829069">
    <property type="component" value="Chromosome"/>
</dbReference>
<dbReference type="GO" id="GO:0016829">
    <property type="term" value="F:lyase activity"/>
    <property type="evidence" value="ECO:0007669"/>
    <property type="project" value="UniProtKB-KW"/>
</dbReference>
<dbReference type="PANTHER" id="PTHR42905:SF5">
    <property type="entry name" value="CARBOXYVINYL-CARBOXYPHOSPHONATE PHOSPHORYLMUTASE, CHLOROPLASTIC"/>
    <property type="match status" value="1"/>
</dbReference>
<dbReference type="RefSeq" id="WP_241914178.1">
    <property type="nucleotide sequence ID" value="NZ_CP093326.1"/>
</dbReference>
<sequence length="283" mass="29602">MTGMRSLIRSDQTILIPGAHDAITARMIEDAGFDILAIGGASLAATQLALPDIGLQSFGEYRDAVGRILQGSTLPAMVDGENGFGDAKAITRTVRSFEALGVAGMSFEDLSFPPVLGVPPSVISEAEMTVKLEAALAARQNPATFIVGRTDAAGILGLDAGLERARLYEDIGVDAVLLTGVPDVESLKRARDAVTVSIIAIIVENGPWATATPEELSAMGYEFALYPATLMLAGLTGYRQGLDAIRSGSTALPADSIGHQGLRSLVRPEDWAAVDARALDSIH</sequence>
<dbReference type="EMBL" id="CP093326">
    <property type="protein sequence ID" value="UNK46080.1"/>
    <property type="molecule type" value="Genomic_DNA"/>
</dbReference>
<dbReference type="Gene3D" id="3.20.20.60">
    <property type="entry name" value="Phosphoenolpyruvate-binding domains"/>
    <property type="match status" value="1"/>
</dbReference>
<evidence type="ECO:0000313" key="1">
    <source>
        <dbReference type="EMBL" id="UNK46080.1"/>
    </source>
</evidence>
<protein>
    <submittedName>
        <fullName evidence="1">Isocitrate lyase/phosphoenolpyruvate mutase family protein</fullName>
    </submittedName>
</protein>
<reference evidence="1 2" key="1">
    <citation type="submission" date="2022-03" db="EMBL/GenBank/DDBJ databases">
        <title>Isotopic signatures of nitrous oxide derived from detoxification processes.</title>
        <authorList>
            <person name="Behrendt U."/>
            <person name="Buchen C."/>
            <person name="Well R."/>
            <person name="Ulrich A."/>
            <person name="Rohe L."/>
            <person name="Kolb S."/>
            <person name="Schloter M."/>
            <person name="Horn M.A."/>
            <person name="Augustin J."/>
        </authorList>
    </citation>
    <scope>NUCLEOTIDE SEQUENCE [LARGE SCALE GENOMIC DNA]</scope>
    <source>
        <strain evidence="1 2">S4-C24</strain>
    </source>
</reference>
<keyword evidence="2" id="KW-1185">Reference proteome</keyword>
<accession>A0ABY3W6Z7</accession>
<proteinExistence type="predicted"/>